<accession>A0A921I771</accession>
<dbReference type="Proteomes" id="UP000747074">
    <property type="component" value="Unassembled WGS sequence"/>
</dbReference>
<dbReference type="EMBL" id="DYVL01000145">
    <property type="protein sequence ID" value="HJG12670.1"/>
    <property type="molecule type" value="Genomic_DNA"/>
</dbReference>
<organism evidence="1 2">
    <name type="scientific">Bacteroides xylanisolvens</name>
    <dbReference type="NCBI Taxonomy" id="371601"/>
    <lineage>
        <taxon>Bacteria</taxon>
        <taxon>Pseudomonadati</taxon>
        <taxon>Bacteroidota</taxon>
        <taxon>Bacteroidia</taxon>
        <taxon>Bacteroidales</taxon>
        <taxon>Bacteroidaceae</taxon>
        <taxon>Bacteroides</taxon>
    </lineage>
</organism>
<comment type="caution">
    <text evidence="1">The sequence shown here is derived from an EMBL/GenBank/DDBJ whole genome shotgun (WGS) entry which is preliminary data.</text>
</comment>
<proteinExistence type="predicted"/>
<protein>
    <submittedName>
        <fullName evidence="1">Uncharacterized protein</fullName>
    </submittedName>
</protein>
<evidence type="ECO:0000313" key="2">
    <source>
        <dbReference type="Proteomes" id="UP000747074"/>
    </source>
</evidence>
<evidence type="ECO:0000313" key="1">
    <source>
        <dbReference type="EMBL" id="HJG12670.1"/>
    </source>
</evidence>
<reference evidence="1" key="1">
    <citation type="journal article" date="2021" name="PeerJ">
        <title>Extensive microbial diversity within the chicken gut microbiome revealed by metagenomics and culture.</title>
        <authorList>
            <person name="Gilroy R."/>
            <person name="Ravi A."/>
            <person name="Getino M."/>
            <person name="Pursley I."/>
            <person name="Horton D.L."/>
            <person name="Alikhan N.F."/>
            <person name="Baker D."/>
            <person name="Gharbi K."/>
            <person name="Hall N."/>
            <person name="Watson M."/>
            <person name="Adriaenssens E.M."/>
            <person name="Foster-Nyarko E."/>
            <person name="Jarju S."/>
            <person name="Secka A."/>
            <person name="Antonio M."/>
            <person name="Oren A."/>
            <person name="Chaudhuri R.R."/>
            <person name="La Ragione R."/>
            <person name="Hildebrand F."/>
            <person name="Pallen M.J."/>
        </authorList>
    </citation>
    <scope>NUCLEOTIDE SEQUENCE</scope>
    <source>
        <strain evidence="1">CHK154-13316</strain>
    </source>
</reference>
<reference evidence="1" key="2">
    <citation type="submission" date="2021-09" db="EMBL/GenBank/DDBJ databases">
        <authorList>
            <person name="Gilroy R."/>
        </authorList>
    </citation>
    <scope>NUCLEOTIDE SEQUENCE</scope>
    <source>
        <strain evidence="1">CHK154-13316</strain>
    </source>
</reference>
<name>A0A921I771_9BACE</name>
<gene>
    <name evidence="1" type="ORF">K8V07_12180</name>
</gene>
<dbReference type="AlphaFoldDB" id="A0A921I771"/>
<sequence length="291" mass="33713">MQNSKQALQPISTSLNSTDFSRELISYFYLMKNESNPEEIEEEYSEYIDEFTDNDNHLLPAHLISSFTNISVKFVEHMISSPTRSNIIKSYLLETQEWFKTYYACELNESVASSEAYIKGYAHGTIEFTKKISDLYYNAVISKQLLTQPTIKDSMHFFCAIATSPNISHYELAQELDLSQDELQDFIDCNNLDKSGLYLTAPKGRIRHYKLSDLGNSLVFQYKKQELDNFDSQLKNAFLIKEPTTGKSNNWLLSREIPNINALSISTHDLSSFFQTENETWKPKIFLRRHP</sequence>